<dbReference type="Pfam" id="PF00173">
    <property type="entry name" value="Cyt-b5"/>
    <property type="match status" value="1"/>
</dbReference>
<accession>A0AAN4PT32</accession>
<dbReference type="GO" id="GO:0016020">
    <property type="term" value="C:membrane"/>
    <property type="evidence" value="ECO:0007669"/>
    <property type="project" value="TreeGrafter"/>
</dbReference>
<evidence type="ECO:0000256" key="5">
    <source>
        <dbReference type="ARBA" id="ARBA00022919"/>
    </source>
</evidence>
<dbReference type="Gene3D" id="3.40.50.300">
    <property type="entry name" value="P-loop containing nucleotide triphosphate hydrolases"/>
    <property type="match status" value="1"/>
</dbReference>
<keyword evidence="5" id="KW-0746">Sphingolipid metabolism</keyword>
<evidence type="ECO:0000313" key="10">
    <source>
        <dbReference type="EMBL" id="GAQ12300.1"/>
    </source>
</evidence>
<dbReference type="SUPFAM" id="SSF52540">
    <property type="entry name" value="P-loop containing nucleoside triphosphate hydrolases"/>
    <property type="match status" value="1"/>
</dbReference>
<dbReference type="SUPFAM" id="SSF55856">
    <property type="entry name" value="Cytochrome b5-like heme/steroid binding domain"/>
    <property type="match status" value="1"/>
</dbReference>
<organism evidence="10 11">
    <name type="scientific">Aspergillus lentulus</name>
    <dbReference type="NCBI Taxonomy" id="293939"/>
    <lineage>
        <taxon>Eukaryota</taxon>
        <taxon>Fungi</taxon>
        <taxon>Dikarya</taxon>
        <taxon>Ascomycota</taxon>
        <taxon>Pezizomycotina</taxon>
        <taxon>Eurotiomycetes</taxon>
        <taxon>Eurotiomycetidae</taxon>
        <taxon>Eurotiales</taxon>
        <taxon>Aspergillaceae</taxon>
        <taxon>Aspergillus</taxon>
        <taxon>Aspergillus subgen. Fumigati</taxon>
    </lineage>
</organism>
<dbReference type="CDD" id="cd03506">
    <property type="entry name" value="Delta6-FADS-like"/>
    <property type="match status" value="1"/>
</dbReference>
<feature type="region of interest" description="Disordered" evidence="6">
    <location>
        <begin position="996"/>
        <end position="1050"/>
    </location>
</feature>
<feature type="compositionally biased region" description="Basic and acidic residues" evidence="6">
    <location>
        <begin position="1024"/>
        <end position="1033"/>
    </location>
</feature>
<name>A0AAN4PT32_ASPLE</name>
<evidence type="ECO:0000259" key="9">
    <source>
        <dbReference type="Pfam" id="PF12770"/>
    </source>
</evidence>
<dbReference type="PANTHER" id="PTHR19353">
    <property type="entry name" value="FATTY ACID DESATURASE 2"/>
    <property type="match status" value="1"/>
</dbReference>
<comment type="caution">
    <text evidence="10">The sequence shown here is derived from an EMBL/GenBank/DDBJ whole genome shotgun (WGS) entry which is preliminary data.</text>
</comment>
<evidence type="ECO:0000256" key="3">
    <source>
        <dbReference type="ARBA" id="ARBA00012019"/>
    </source>
</evidence>
<evidence type="ECO:0000256" key="4">
    <source>
        <dbReference type="ARBA" id="ARBA00016939"/>
    </source>
</evidence>
<feature type="domain" description="Fatty acid desaturase" evidence="8">
    <location>
        <begin position="1130"/>
        <end position="1403"/>
    </location>
</feature>
<proteinExistence type="predicted"/>
<feature type="compositionally biased region" description="Polar residues" evidence="6">
    <location>
        <begin position="1035"/>
        <end position="1045"/>
    </location>
</feature>
<comment type="pathway">
    <text evidence="2">Sphingolipid metabolism.</text>
</comment>
<evidence type="ECO:0000259" key="8">
    <source>
        <dbReference type="Pfam" id="PF00487"/>
    </source>
</evidence>
<evidence type="ECO:0000256" key="1">
    <source>
        <dbReference type="ARBA" id="ARBA00004760"/>
    </source>
</evidence>
<comment type="pathway">
    <text evidence="1">Lipid metabolism; sphingolipid metabolism.</text>
</comment>
<sequence length="1446" mass="163127">MERDGGRYDILHLDLHGIVKNDKAYAQFVKRSAGQHNVSAQDHAALLGSHGVQTVVLNACQSVVEGHGSAANLAKALIQHGVKTAVAMAYKVIDHTAKVFIRSFYEQLLCRKMSPFLAMRAARQCLVSNRTRRTRYQTKISVDDYLVPSIYVHQDYASIYMDAVDLVTMKHSPSPSSPVDEAGEDLDVFLRLGIQGPPGIGKTALSESAALWWKSTHLIDKFIKIDLDVLSPDSSLAEVLNHELQLGLPVTGKTTGGGDANTVSRIARSLRRTMKRSGRLLILFDGAESSSPHKISDNDMEFLNKFLSAFQKAQDITAGNAYGRFALVTARQLARLPTLEGDGQGLVHTLLPLDSSHALALSTSILEKAGKLPQAKDWESLIVTEHFGNLAQGNPLAVRLSVGAYCSQELGLHGYFQTLFMGSHMSFEKLPRELTGHPAFKDVKRHFESPNGFCTKARRLFFPFWTSFPFSTLADYLGRTYKTISSGQLKTAARDVLQPFIDEGLATVGKSIMDNSEFELDDEDEYVTLHPLVVLGVREKATKDHFGTLEMSVSNMPALFSARIKQWPLRELYWKREWDRPRAACQREFYNFLGTTYMTLIFGSNPASFHELLHLMHMTVKGLYFDRSRRPLMAEIWKFALQWIGELEDQYQRLSGAGWRKKFELLVLVDISRIIFCMSLFDYYSQHEEGEAQKYKGLMMSIYSRRTRLVGYDPIKDAVGPQLEILASSKAAPDPSKNMSAGQLREKAAARRAFYHAIEAKGFDISGFDSAGSSMDGGMLPEGNALLGQDKDVLETVLLAKRKMQSRFPERPDIDGARNLLYKVLEDDLFIGATPASRAAIHRTLSEVVEEGAAKYYERREWEGQKTGETHMGLLTGKDESEQAIPTSRTQAIPARKVTTTPVWTLRSVIDFIYQSLGKYLNYIVQIKKLLGGNKSILHMVGRDATDEITALHSKEAQTHMQKYVVGRIHGKWQNFLPPIQGGTFRTLVSKDVDDEAVSAEEDVSSSGQSTPPSTVFDPEDTGDQVRLRRAKNDTPISRASSLSPSEPELGKFKPAEASIAHAISSDLSKYPRLDKRSQDEVASKYRQLDETLQSEGLYDCPYTSYAVEFLRYLVLFVLFLTCLHYSYYALSGLFLGLLWHLLAFTVHDAGHLSITHGFHTDSCIGIFIADFLGGLSVGWWKRNHNVHHIVTNSPEHDPDIQHMPFFAISSRFFNSLHSSYYDRDMNLDAAARFFIKYQHYLYYPVLLFGRFNLYRLAWSYLLDPAQAPRKGAAWWHRYLEMAGQVFFWYWYGYRTVYLSIPTWSARIIFLFISHMVTAPLHVQLTLSHFAMSSADLGVDESFAQKMVRTTMDVDCPPWLDFVHGGLNFQVVHHLFPRLPRHNLRRAQPYVKEFCRDVGIPYVIFGFTRGNKEVISRLGEVAEQLSVLEECRKVAAKDLIEGRHGH</sequence>
<dbReference type="Pfam" id="PF00487">
    <property type="entry name" value="FA_desaturase"/>
    <property type="match status" value="1"/>
</dbReference>
<dbReference type="GO" id="GO:0006665">
    <property type="term" value="P:sphingolipid metabolic process"/>
    <property type="evidence" value="ECO:0007669"/>
    <property type="project" value="UniProtKB-KW"/>
</dbReference>
<evidence type="ECO:0000256" key="6">
    <source>
        <dbReference type="SAM" id="MobiDB-lite"/>
    </source>
</evidence>
<dbReference type="InterPro" id="IPR012171">
    <property type="entry name" value="Fatty_acid_desaturase"/>
</dbReference>
<dbReference type="InterPro" id="IPR036400">
    <property type="entry name" value="Cyt_B5-like_heme/steroid_sf"/>
</dbReference>
<dbReference type="Gene3D" id="3.10.120.10">
    <property type="entry name" value="Cytochrome b5-like heme/steroid binding domain"/>
    <property type="match status" value="1"/>
</dbReference>
<evidence type="ECO:0000313" key="11">
    <source>
        <dbReference type="Proteomes" id="UP000051487"/>
    </source>
</evidence>
<feature type="domain" description="CHAT" evidence="9">
    <location>
        <begin position="6"/>
        <end position="133"/>
    </location>
</feature>
<dbReference type="Pfam" id="PF12770">
    <property type="entry name" value="CHAT"/>
    <property type="match status" value="1"/>
</dbReference>
<dbReference type="InterPro" id="IPR027417">
    <property type="entry name" value="P-loop_NTPase"/>
</dbReference>
<reference evidence="10 11" key="1">
    <citation type="submission" date="2015-11" db="EMBL/GenBank/DDBJ databases">
        <title>Aspergillus lentulus strain IFM 54703T.</title>
        <authorList>
            <person name="Kusuya Y."/>
            <person name="Sakai K."/>
            <person name="Kamei K."/>
            <person name="Takahashi H."/>
            <person name="Yaguchi T."/>
        </authorList>
    </citation>
    <scope>NUCLEOTIDE SEQUENCE [LARGE SCALE GENOMIC DNA]</scope>
    <source>
        <strain evidence="10 11">IFM 54703</strain>
    </source>
</reference>
<evidence type="ECO:0000256" key="2">
    <source>
        <dbReference type="ARBA" id="ARBA00004991"/>
    </source>
</evidence>
<protein>
    <recommendedName>
        <fullName evidence="4">Delta 8-(E)-sphingolipid desaturase</fullName>
        <ecNumber evidence="3">1.14.19.18</ecNumber>
    </recommendedName>
</protein>
<dbReference type="EC" id="1.14.19.18" evidence="3"/>
<dbReference type="InterPro" id="IPR001199">
    <property type="entry name" value="Cyt_B5-like_heme/steroid-bd"/>
</dbReference>
<gene>
    <name evidence="10" type="ORF">ALT_9621</name>
</gene>
<dbReference type="PANTHER" id="PTHR19353:SF76">
    <property type="entry name" value="DELTA 8-(E)-SPHINGOLIPID DESATURASE"/>
    <property type="match status" value="1"/>
</dbReference>
<dbReference type="EMBL" id="BCLY01000017">
    <property type="protein sequence ID" value="GAQ12300.1"/>
    <property type="molecule type" value="Genomic_DNA"/>
</dbReference>
<dbReference type="InterPro" id="IPR024983">
    <property type="entry name" value="CHAT_dom"/>
</dbReference>
<dbReference type="InterPro" id="IPR005804">
    <property type="entry name" value="FA_desaturase_dom"/>
</dbReference>
<feature type="domain" description="Cytochrome b5 heme-binding" evidence="7">
    <location>
        <begin position="932"/>
        <end position="969"/>
    </location>
</feature>
<dbReference type="Proteomes" id="UP000051487">
    <property type="component" value="Unassembled WGS sequence"/>
</dbReference>
<evidence type="ECO:0000259" key="7">
    <source>
        <dbReference type="Pfam" id="PF00173"/>
    </source>
</evidence>
<keyword evidence="5" id="KW-0443">Lipid metabolism</keyword>
<dbReference type="GO" id="GO:0016717">
    <property type="term" value="F:oxidoreductase activity, acting on paired donors, with oxidation of a pair of donors resulting in the reduction of molecular oxygen to two molecules of water"/>
    <property type="evidence" value="ECO:0007669"/>
    <property type="project" value="TreeGrafter"/>
</dbReference>